<name>A0A915YAW4_9BACT</name>
<feature type="transmembrane region" description="Helical" evidence="1">
    <location>
        <begin position="37"/>
        <end position="62"/>
    </location>
</feature>
<feature type="signal peptide" evidence="2">
    <location>
        <begin position="1"/>
        <end position="21"/>
    </location>
</feature>
<dbReference type="Proteomes" id="UP001060919">
    <property type="component" value="Chromosome"/>
</dbReference>
<evidence type="ECO:0000256" key="1">
    <source>
        <dbReference type="SAM" id="Phobius"/>
    </source>
</evidence>
<protein>
    <submittedName>
        <fullName evidence="3">Uncharacterized protein</fullName>
    </submittedName>
</protein>
<keyword evidence="1" id="KW-0812">Transmembrane</keyword>
<feature type="chain" id="PRO_5036927015" evidence="2">
    <location>
        <begin position="22"/>
        <end position="71"/>
    </location>
</feature>
<dbReference type="AlphaFoldDB" id="A0A915YAW4"/>
<evidence type="ECO:0000313" key="4">
    <source>
        <dbReference type="Proteomes" id="UP001060919"/>
    </source>
</evidence>
<sequence>MKKIKGTAVVALMGLAQWANAFDNEVVKSIDANATREAVGMTAITLVPVLVLVIFLIVLGFATQKIPGLKG</sequence>
<dbReference type="RefSeq" id="WP_264790720.1">
    <property type="nucleotide sequence ID" value="NZ_AP026867.1"/>
</dbReference>
<accession>A0A915YAW4</accession>
<evidence type="ECO:0000256" key="2">
    <source>
        <dbReference type="SAM" id="SignalP"/>
    </source>
</evidence>
<proteinExistence type="predicted"/>
<dbReference type="EMBL" id="AP026867">
    <property type="protein sequence ID" value="BDS09315.1"/>
    <property type="molecule type" value="Genomic_DNA"/>
</dbReference>
<evidence type="ECO:0000313" key="3">
    <source>
        <dbReference type="EMBL" id="BDS09315.1"/>
    </source>
</evidence>
<keyword evidence="1" id="KW-1133">Transmembrane helix</keyword>
<organism evidence="3 4">
    <name type="scientific">Aureispira anguillae</name>
    <dbReference type="NCBI Taxonomy" id="2864201"/>
    <lineage>
        <taxon>Bacteria</taxon>
        <taxon>Pseudomonadati</taxon>
        <taxon>Bacteroidota</taxon>
        <taxon>Saprospiria</taxon>
        <taxon>Saprospirales</taxon>
        <taxon>Saprospiraceae</taxon>
        <taxon>Aureispira</taxon>
    </lineage>
</organism>
<keyword evidence="2" id="KW-0732">Signal</keyword>
<keyword evidence="1" id="KW-0472">Membrane</keyword>
<dbReference type="KEGG" id="aup:AsAng_0000120"/>
<keyword evidence="4" id="KW-1185">Reference proteome</keyword>
<gene>
    <name evidence="3" type="ORF">AsAng_0000120</name>
</gene>
<reference evidence="3" key="1">
    <citation type="submission" date="2022-09" db="EMBL/GenBank/DDBJ databases">
        <title>Aureispira anguillicida sp. nov., isolated from Leptocephalus of Japanese eel Anguilla japonica.</title>
        <authorList>
            <person name="Yuasa K."/>
            <person name="Mekata T."/>
            <person name="Ikunari K."/>
        </authorList>
    </citation>
    <scope>NUCLEOTIDE SEQUENCE</scope>
    <source>
        <strain evidence="3">EL160426</strain>
    </source>
</reference>